<name>A0A0V1LTF1_9BILA</name>
<comment type="caution">
    <text evidence="1">The sequence shown here is derived from an EMBL/GenBank/DDBJ whole genome shotgun (WGS) entry which is preliminary data.</text>
</comment>
<evidence type="ECO:0000313" key="1">
    <source>
        <dbReference type="EMBL" id="KRZ62705.1"/>
    </source>
</evidence>
<accession>A0A0V1LTF1</accession>
<protein>
    <submittedName>
        <fullName evidence="1">Uncharacterized protein</fullName>
    </submittedName>
</protein>
<gene>
    <name evidence="1" type="ORF">T02_15438</name>
</gene>
<evidence type="ECO:0000313" key="2">
    <source>
        <dbReference type="Proteomes" id="UP000054721"/>
    </source>
</evidence>
<reference evidence="1 2" key="1">
    <citation type="submission" date="2015-05" db="EMBL/GenBank/DDBJ databases">
        <title>Evolution of Trichinella species and genotypes.</title>
        <authorList>
            <person name="Korhonen P.K."/>
            <person name="Edoardo P."/>
            <person name="Giuseppe L.R."/>
            <person name="Gasser R.B."/>
        </authorList>
    </citation>
    <scope>NUCLEOTIDE SEQUENCE [LARGE SCALE GENOMIC DNA]</scope>
    <source>
        <strain evidence="1">ISS10</strain>
    </source>
</reference>
<keyword evidence="2" id="KW-1185">Reference proteome</keyword>
<dbReference type="AlphaFoldDB" id="A0A0V1LTF1"/>
<dbReference type="Proteomes" id="UP000054721">
    <property type="component" value="Unassembled WGS sequence"/>
</dbReference>
<organism evidence="1 2">
    <name type="scientific">Trichinella nativa</name>
    <dbReference type="NCBI Taxonomy" id="6335"/>
    <lineage>
        <taxon>Eukaryota</taxon>
        <taxon>Metazoa</taxon>
        <taxon>Ecdysozoa</taxon>
        <taxon>Nematoda</taxon>
        <taxon>Enoplea</taxon>
        <taxon>Dorylaimia</taxon>
        <taxon>Trichinellida</taxon>
        <taxon>Trichinellidae</taxon>
        <taxon>Trichinella</taxon>
    </lineage>
</organism>
<dbReference type="EMBL" id="JYDW01000006">
    <property type="protein sequence ID" value="KRZ62705.1"/>
    <property type="molecule type" value="Genomic_DNA"/>
</dbReference>
<sequence>MPHIALFVYARVNSSACFSQLNSQPLQAFAIYSKSRFSGGSEKWLLVEGSVESVCSGLVVMTKEICREFHKLCDPD</sequence>
<proteinExistence type="predicted"/>